<feature type="transmembrane region" description="Helical" evidence="7">
    <location>
        <begin position="195"/>
        <end position="216"/>
    </location>
</feature>
<dbReference type="EMBL" id="OU963870">
    <property type="protein sequence ID" value="CAH0396086.1"/>
    <property type="molecule type" value="Genomic_DNA"/>
</dbReference>
<evidence type="ECO:0000256" key="2">
    <source>
        <dbReference type="ARBA" id="ARBA00007965"/>
    </source>
</evidence>
<evidence type="ECO:0000256" key="1">
    <source>
        <dbReference type="ARBA" id="ARBA00004141"/>
    </source>
</evidence>
<dbReference type="Pfam" id="PF01733">
    <property type="entry name" value="Nucleoside_tran"/>
    <property type="match status" value="1"/>
</dbReference>
<comment type="similarity">
    <text evidence="2">Belongs to the SLC29A/ENT transporter (TC 2.A.57) family.</text>
</comment>
<feature type="transmembrane region" description="Helical" evidence="7">
    <location>
        <begin position="393"/>
        <end position="419"/>
    </location>
</feature>
<feature type="transmembrane region" description="Helical" evidence="7">
    <location>
        <begin position="321"/>
        <end position="337"/>
    </location>
</feature>
<feature type="transmembrane region" description="Helical" evidence="7">
    <location>
        <begin position="357"/>
        <end position="381"/>
    </location>
</feature>
<dbReference type="PANTHER" id="PTHR10332">
    <property type="entry name" value="EQUILIBRATIVE NUCLEOSIDE TRANSPORTER"/>
    <property type="match status" value="1"/>
</dbReference>
<gene>
    <name evidence="8" type="ORF">BEMITA_LOCUS14193</name>
</gene>
<feature type="transmembrane region" description="Helical" evidence="7">
    <location>
        <begin position="287"/>
        <end position="309"/>
    </location>
</feature>
<evidence type="ECO:0000256" key="5">
    <source>
        <dbReference type="ARBA" id="ARBA00022989"/>
    </source>
</evidence>
<keyword evidence="4 7" id="KW-0812">Transmembrane</keyword>
<name>A0A9P0AQV7_BEMTA</name>
<proteinExistence type="inferred from homology"/>
<dbReference type="AlphaFoldDB" id="A0A9P0AQV7"/>
<dbReference type="PANTHER" id="PTHR10332:SF80">
    <property type="entry name" value="EQUILIBRATIVE NUCLEOSIDE TRANSPORTER 2, ISOFORM A"/>
    <property type="match status" value="1"/>
</dbReference>
<evidence type="ECO:0000313" key="8">
    <source>
        <dbReference type="EMBL" id="CAH0396086.1"/>
    </source>
</evidence>
<keyword evidence="3" id="KW-0813">Transport</keyword>
<feature type="transmembrane region" description="Helical" evidence="7">
    <location>
        <begin position="59"/>
        <end position="79"/>
    </location>
</feature>
<accession>A0A9P0AQV7</accession>
<dbReference type="GO" id="GO:0005337">
    <property type="term" value="F:nucleoside transmembrane transporter activity"/>
    <property type="evidence" value="ECO:0007669"/>
    <property type="project" value="InterPro"/>
</dbReference>
<feature type="transmembrane region" description="Helical" evidence="7">
    <location>
        <begin position="257"/>
        <end position="275"/>
    </location>
</feature>
<evidence type="ECO:0000256" key="3">
    <source>
        <dbReference type="ARBA" id="ARBA00022448"/>
    </source>
</evidence>
<dbReference type="SUPFAM" id="SSF103473">
    <property type="entry name" value="MFS general substrate transporter"/>
    <property type="match status" value="1"/>
</dbReference>
<organism evidence="8 9">
    <name type="scientific">Bemisia tabaci</name>
    <name type="common">Sweetpotato whitefly</name>
    <name type="synonym">Aleurodes tabaci</name>
    <dbReference type="NCBI Taxonomy" id="7038"/>
    <lineage>
        <taxon>Eukaryota</taxon>
        <taxon>Metazoa</taxon>
        <taxon>Ecdysozoa</taxon>
        <taxon>Arthropoda</taxon>
        <taxon>Hexapoda</taxon>
        <taxon>Insecta</taxon>
        <taxon>Pterygota</taxon>
        <taxon>Neoptera</taxon>
        <taxon>Paraneoptera</taxon>
        <taxon>Hemiptera</taxon>
        <taxon>Sternorrhyncha</taxon>
        <taxon>Aleyrodoidea</taxon>
        <taxon>Aleyrodidae</taxon>
        <taxon>Aleyrodinae</taxon>
        <taxon>Bemisia</taxon>
    </lineage>
</organism>
<evidence type="ECO:0000256" key="4">
    <source>
        <dbReference type="ARBA" id="ARBA00022692"/>
    </source>
</evidence>
<keyword evidence="5 7" id="KW-1133">Transmembrane helix</keyword>
<dbReference type="InterPro" id="IPR002259">
    <property type="entry name" value="Eqnu_transpt"/>
</dbReference>
<reference evidence="8" key="1">
    <citation type="submission" date="2021-12" db="EMBL/GenBank/DDBJ databases">
        <authorList>
            <person name="King R."/>
        </authorList>
    </citation>
    <scope>NUCLEOTIDE SEQUENCE</scope>
</reference>
<dbReference type="PRINTS" id="PR01130">
    <property type="entry name" value="DERENTRNSPRT"/>
</dbReference>
<keyword evidence="6 7" id="KW-0472">Membrane</keyword>
<protein>
    <recommendedName>
        <fullName evidence="10">Equilibrative nucleoside transporter</fullName>
    </recommendedName>
</protein>
<feature type="transmembrane region" description="Helical" evidence="7">
    <location>
        <begin position="162"/>
        <end position="183"/>
    </location>
</feature>
<evidence type="ECO:0000256" key="7">
    <source>
        <dbReference type="SAM" id="Phobius"/>
    </source>
</evidence>
<dbReference type="InterPro" id="IPR036259">
    <property type="entry name" value="MFS_trans_sf"/>
</dbReference>
<dbReference type="GO" id="GO:0005886">
    <property type="term" value="C:plasma membrane"/>
    <property type="evidence" value="ECO:0007669"/>
    <property type="project" value="TreeGrafter"/>
</dbReference>
<comment type="subcellular location">
    <subcellularLocation>
        <location evidence="1">Membrane</location>
        <topology evidence="1">Multi-pass membrane protein</topology>
    </subcellularLocation>
</comment>
<evidence type="ECO:0008006" key="10">
    <source>
        <dbReference type="Google" id="ProtNLM"/>
    </source>
</evidence>
<dbReference type="PIRSF" id="PIRSF016379">
    <property type="entry name" value="ENT"/>
    <property type="match status" value="1"/>
</dbReference>
<evidence type="ECO:0000256" key="6">
    <source>
        <dbReference type="ARBA" id="ARBA00023136"/>
    </source>
</evidence>
<keyword evidence="9" id="KW-1185">Reference proteome</keyword>
<sequence>MHLARAGPETGKPTLVAEPVKLTPAWEEKNLPNDELNFKSVTMDQADLEINPPNDRCKLVYLVLVLHGIGTLMPWNMFITAKNYFIEYKLSANNTDVKSDYADNFMPYIGIASQVPNFFFNWLNIFVVIGVSNIHHSCFVSVANGIYQNTVYGMAAKLPLKYTSAVILGSNISGTFTSIISIVSTAMAPNDRTAAIYYFITALFVLLMCFDTYFALPLNRFYRYHELLNQKAIQAKAAEGNSRPPYWKIFKQCSPQLFNVFFIFFITLAIFPAVHSDIKESTFNIGPTYYVSVMCFLTFNATAMLGSLFSSWFVWPGPKGLIIPVLLRGLLLPAFLLCNYQPRGVHRTLGVLFMNDWIVLALGVILGLSGGYYSSLAMMYCPRMVEPRYSSTAGMFGAACLVSGICAGIVFALVCPWLVSNLTLPIV</sequence>
<dbReference type="Proteomes" id="UP001152759">
    <property type="component" value="Chromosome 9"/>
</dbReference>
<evidence type="ECO:0000313" key="9">
    <source>
        <dbReference type="Proteomes" id="UP001152759"/>
    </source>
</evidence>